<organism evidence="1">
    <name type="scientific">Solanum chacoense</name>
    <name type="common">Chaco potato</name>
    <dbReference type="NCBI Taxonomy" id="4108"/>
    <lineage>
        <taxon>Eukaryota</taxon>
        <taxon>Viridiplantae</taxon>
        <taxon>Streptophyta</taxon>
        <taxon>Embryophyta</taxon>
        <taxon>Tracheophyta</taxon>
        <taxon>Spermatophyta</taxon>
        <taxon>Magnoliopsida</taxon>
        <taxon>eudicotyledons</taxon>
        <taxon>Gunneridae</taxon>
        <taxon>Pentapetalae</taxon>
        <taxon>asterids</taxon>
        <taxon>lamiids</taxon>
        <taxon>Solanales</taxon>
        <taxon>Solanaceae</taxon>
        <taxon>Solanoideae</taxon>
        <taxon>Solaneae</taxon>
        <taxon>Solanum</taxon>
    </lineage>
</organism>
<dbReference type="EMBL" id="GEDG01012719">
    <property type="protein sequence ID" value="JAP25968.1"/>
    <property type="molecule type" value="Transcribed_RNA"/>
</dbReference>
<accession>A0A0V0I1J7</accession>
<name>A0A0V0I1J7_SOLCH</name>
<evidence type="ECO:0000313" key="1">
    <source>
        <dbReference type="EMBL" id="JAP25968.1"/>
    </source>
</evidence>
<proteinExistence type="predicted"/>
<reference evidence="1" key="1">
    <citation type="submission" date="2015-12" db="EMBL/GenBank/DDBJ databases">
        <title>Gene expression during late stages of embryo sac development: a critical building block for successful pollen-pistil interactions.</title>
        <authorList>
            <person name="Liu Y."/>
            <person name="Joly V."/>
            <person name="Sabar M."/>
            <person name="Matton D.P."/>
        </authorList>
    </citation>
    <scope>NUCLEOTIDE SEQUENCE</scope>
</reference>
<sequence length="69" mass="7895">MTKFTIAFHTILKYIMQLIGVYNTPTETIQLPNTTFSTVVAQLVTCILGAIYYDFQFILDLFGPKQQVM</sequence>
<protein>
    <submittedName>
        <fullName evidence="1">Putative ovule protein</fullName>
    </submittedName>
</protein>
<dbReference type="AlphaFoldDB" id="A0A0V0I1J7"/>